<accession>A0A9I9EM57</accession>
<dbReference type="AlphaFoldDB" id="A0A9I9EM57"/>
<sequence length="62" mass="7360">MRGEREARRRSNRLSQNCSCQCQPELRETQKDLPKQTLILKELPRKSPLWQAIETETKNHKA</sequence>
<proteinExistence type="predicted"/>
<dbReference type="EnsemblPlants" id="MELO3C035666.2.1">
    <property type="protein sequence ID" value="MELO3C035666.2.1"/>
    <property type="gene ID" value="MELO3C035666.2"/>
</dbReference>
<evidence type="ECO:0000313" key="1">
    <source>
        <dbReference type="EnsemblPlants" id="MELO3C035666.2.1"/>
    </source>
</evidence>
<protein>
    <submittedName>
        <fullName evidence="1">Uncharacterized protein</fullName>
    </submittedName>
</protein>
<organism evidence="1">
    <name type="scientific">Cucumis melo</name>
    <name type="common">Muskmelon</name>
    <dbReference type="NCBI Taxonomy" id="3656"/>
    <lineage>
        <taxon>Eukaryota</taxon>
        <taxon>Viridiplantae</taxon>
        <taxon>Streptophyta</taxon>
        <taxon>Embryophyta</taxon>
        <taxon>Tracheophyta</taxon>
        <taxon>Spermatophyta</taxon>
        <taxon>Magnoliopsida</taxon>
        <taxon>eudicotyledons</taxon>
        <taxon>Gunneridae</taxon>
        <taxon>Pentapetalae</taxon>
        <taxon>rosids</taxon>
        <taxon>fabids</taxon>
        <taxon>Cucurbitales</taxon>
        <taxon>Cucurbitaceae</taxon>
        <taxon>Benincaseae</taxon>
        <taxon>Cucumis</taxon>
    </lineage>
</organism>
<name>A0A9I9EM57_CUCME</name>
<dbReference type="Gramene" id="MELO3C035666.2.1">
    <property type="protein sequence ID" value="MELO3C035666.2.1"/>
    <property type="gene ID" value="MELO3C035666.2"/>
</dbReference>
<reference evidence="1" key="1">
    <citation type="submission" date="2023-03" db="UniProtKB">
        <authorList>
            <consortium name="EnsemblPlants"/>
        </authorList>
    </citation>
    <scope>IDENTIFICATION</scope>
</reference>